<feature type="transmembrane region" description="Helical" evidence="1">
    <location>
        <begin position="78"/>
        <end position="96"/>
    </location>
</feature>
<reference evidence="2 3" key="1">
    <citation type="submission" date="2017-04" db="EMBL/GenBank/DDBJ databases">
        <title>Complete Genome Sequence of Streptomyces gilvosporeus F607, a Capable Producer of Natamycin.</title>
        <authorList>
            <person name="Zong G."/>
            <person name="Zhong C."/>
            <person name="Fu J."/>
            <person name="Qin R."/>
            <person name="Cao G."/>
        </authorList>
    </citation>
    <scope>NUCLEOTIDE SEQUENCE [LARGE SCALE GENOMIC DNA]</scope>
    <source>
        <strain evidence="2 3">F607</strain>
    </source>
</reference>
<dbReference type="AlphaFoldDB" id="A0A1V0TJ58"/>
<gene>
    <name evidence="2" type="ORF">B1H19_01030</name>
</gene>
<sequence>MPGRRAWARMTVMTAPDPNSTVSPAAAAPDPFAPSTRAVRVFAGIGFLLLAVAYAVFIIIVLNQAYSGDGASGPLVDPAQWSMGLSAVAGLLALCLPSDALSHAARQGTVRLQYALAFAGPVLAAIDFE</sequence>
<keyword evidence="3" id="KW-1185">Reference proteome</keyword>
<protein>
    <submittedName>
        <fullName evidence="2">Uncharacterized protein</fullName>
    </submittedName>
</protein>
<evidence type="ECO:0000313" key="3">
    <source>
        <dbReference type="Proteomes" id="UP000192726"/>
    </source>
</evidence>
<dbReference type="EMBL" id="CP020569">
    <property type="protein sequence ID" value="ARF52961.1"/>
    <property type="molecule type" value="Genomic_DNA"/>
</dbReference>
<dbReference type="Proteomes" id="UP000192726">
    <property type="component" value="Chromosome"/>
</dbReference>
<accession>A0A1V0TJ58</accession>
<proteinExistence type="predicted"/>
<evidence type="ECO:0000313" key="2">
    <source>
        <dbReference type="EMBL" id="ARF52961.1"/>
    </source>
</evidence>
<feature type="transmembrane region" description="Helical" evidence="1">
    <location>
        <begin position="41"/>
        <end position="66"/>
    </location>
</feature>
<dbReference type="KEGG" id="sgv:B1H19_01030"/>
<name>A0A1V0TJ58_9ACTN</name>
<keyword evidence="1" id="KW-0472">Membrane</keyword>
<evidence type="ECO:0000256" key="1">
    <source>
        <dbReference type="SAM" id="Phobius"/>
    </source>
</evidence>
<organism evidence="2 3">
    <name type="scientific">Streptomyces gilvosporeus</name>
    <dbReference type="NCBI Taxonomy" id="553510"/>
    <lineage>
        <taxon>Bacteria</taxon>
        <taxon>Bacillati</taxon>
        <taxon>Actinomycetota</taxon>
        <taxon>Actinomycetes</taxon>
        <taxon>Kitasatosporales</taxon>
        <taxon>Streptomycetaceae</taxon>
        <taxon>Streptomyces</taxon>
    </lineage>
</organism>
<keyword evidence="1" id="KW-0812">Transmembrane</keyword>
<keyword evidence="1" id="KW-1133">Transmembrane helix</keyword>